<dbReference type="EMBL" id="LAZR01055593">
    <property type="protein sequence ID" value="KKK76025.1"/>
    <property type="molecule type" value="Genomic_DNA"/>
</dbReference>
<accession>A0A0F8YQJ1</accession>
<proteinExistence type="predicted"/>
<evidence type="ECO:0008006" key="3">
    <source>
        <dbReference type="Google" id="ProtNLM"/>
    </source>
</evidence>
<organism evidence="2">
    <name type="scientific">marine sediment metagenome</name>
    <dbReference type="NCBI Taxonomy" id="412755"/>
    <lineage>
        <taxon>unclassified sequences</taxon>
        <taxon>metagenomes</taxon>
        <taxon>ecological metagenomes</taxon>
    </lineage>
</organism>
<dbReference type="AlphaFoldDB" id="A0A0F8YQJ1"/>
<comment type="caution">
    <text evidence="2">The sequence shown here is derived from an EMBL/GenBank/DDBJ whole genome shotgun (WGS) entry which is preliminary data.</text>
</comment>
<evidence type="ECO:0000313" key="2">
    <source>
        <dbReference type="EMBL" id="KKK76025.1"/>
    </source>
</evidence>
<gene>
    <name evidence="2" type="ORF">LCGC14_2867830</name>
</gene>
<feature type="region of interest" description="Disordered" evidence="1">
    <location>
        <begin position="56"/>
        <end position="76"/>
    </location>
</feature>
<sequence>MPDLKSLIAELEAAKEGSRGLSDKVLLACEWTTSDGKDARERYWCSPGGKYYDWWDDPHARSRTGPPLKRPDPTRSLDDALTLVPEEEDWRLHQIRERWDGSWDVFLLCRGARHPDDADVQGNGATRELASCIAALKAREAA</sequence>
<name>A0A0F8YQJ1_9ZZZZ</name>
<reference evidence="2" key="1">
    <citation type="journal article" date="2015" name="Nature">
        <title>Complex archaea that bridge the gap between prokaryotes and eukaryotes.</title>
        <authorList>
            <person name="Spang A."/>
            <person name="Saw J.H."/>
            <person name="Jorgensen S.L."/>
            <person name="Zaremba-Niedzwiedzka K."/>
            <person name="Martijn J."/>
            <person name="Lind A.E."/>
            <person name="van Eijk R."/>
            <person name="Schleper C."/>
            <person name="Guy L."/>
            <person name="Ettema T.J."/>
        </authorList>
    </citation>
    <scope>NUCLEOTIDE SEQUENCE</scope>
</reference>
<evidence type="ECO:0000256" key="1">
    <source>
        <dbReference type="SAM" id="MobiDB-lite"/>
    </source>
</evidence>
<protein>
    <recommendedName>
        <fullName evidence="3">Phage ABA sandwich domain-containing protein</fullName>
    </recommendedName>
</protein>